<proteinExistence type="predicted"/>
<reference evidence="2 3" key="1">
    <citation type="submission" date="2023-04" db="EMBL/GenBank/DDBJ databases">
        <title>Streptomyces chengmaiensis sp. nov. isolated from the stem of mangrove plant in Hainan.</title>
        <authorList>
            <person name="Huang X."/>
            <person name="Zhou S."/>
            <person name="Chu X."/>
            <person name="Xie Y."/>
            <person name="Lin Y."/>
        </authorList>
    </citation>
    <scope>NUCLEOTIDE SEQUENCE [LARGE SCALE GENOMIC DNA]</scope>
    <source>
        <strain evidence="2 3">HNM0663</strain>
    </source>
</reference>
<name>A0ABT6HTU7_9ACTN</name>
<dbReference type="Proteomes" id="UP001223144">
    <property type="component" value="Unassembled WGS sequence"/>
</dbReference>
<accession>A0ABT6HTU7</accession>
<dbReference type="EMBL" id="JARWBG010000037">
    <property type="protein sequence ID" value="MDH2392144.1"/>
    <property type="molecule type" value="Genomic_DNA"/>
</dbReference>
<sequence>MVGTEDIGKPVKNAAGRVGILREVIADWEDPAKLPSERRKAPTAFVSPEYGGREWTTSPSALSPA</sequence>
<keyword evidence="3" id="KW-1185">Reference proteome</keyword>
<gene>
    <name evidence="2" type="ORF">QCN29_25840</name>
</gene>
<evidence type="ECO:0000256" key="1">
    <source>
        <dbReference type="SAM" id="MobiDB-lite"/>
    </source>
</evidence>
<feature type="compositionally biased region" description="Polar residues" evidence="1">
    <location>
        <begin position="55"/>
        <end position="65"/>
    </location>
</feature>
<evidence type="ECO:0000313" key="3">
    <source>
        <dbReference type="Proteomes" id="UP001223144"/>
    </source>
</evidence>
<protein>
    <submittedName>
        <fullName evidence="2">Uncharacterized protein</fullName>
    </submittedName>
</protein>
<dbReference type="RefSeq" id="WP_279931150.1">
    <property type="nucleotide sequence ID" value="NZ_JARWBG010000037.1"/>
</dbReference>
<comment type="caution">
    <text evidence="2">The sequence shown here is derived from an EMBL/GenBank/DDBJ whole genome shotgun (WGS) entry which is preliminary data.</text>
</comment>
<organism evidence="2 3">
    <name type="scientific">Streptomyces chengmaiensis</name>
    <dbReference type="NCBI Taxonomy" id="3040919"/>
    <lineage>
        <taxon>Bacteria</taxon>
        <taxon>Bacillati</taxon>
        <taxon>Actinomycetota</taxon>
        <taxon>Actinomycetes</taxon>
        <taxon>Kitasatosporales</taxon>
        <taxon>Streptomycetaceae</taxon>
        <taxon>Streptomyces</taxon>
    </lineage>
</organism>
<evidence type="ECO:0000313" key="2">
    <source>
        <dbReference type="EMBL" id="MDH2392144.1"/>
    </source>
</evidence>
<feature type="region of interest" description="Disordered" evidence="1">
    <location>
        <begin position="35"/>
        <end position="65"/>
    </location>
</feature>